<evidence type="ECO:0000313" key="9">
    <source>
        <dbReference type="Proteomes" id="UP000823388"/>
    </source>
</evidence>
<evidence type="ECO:0000256" key="1">
    <source>
        <dbReference type="ARBA" id="ARBA00004123"/>
    </source>
</evidence>
<dbReference type="GO" id="GO:0005634">
    <property type="term" value="C:nucleus"/>
    <property type="evidence" value="ECO:0007669"/>
    <property type="project" value="UniProtKB-SubCell"/>
</dbReference>
<name>A0A8T0V775_PANVG</name>
<keyword evidence="4" id="KW-0804">Transcription</keyword>
<dbReference type="Proteomes" id="UP000823388">
    <property type="component" value="Chromosome 3K"/>
</dbReference>
<dbReference type="PANTHER" id="PTHR31391:SF140">
    <property type="entry name" value="B3 DOMAIN-CONTAINING PROTEIN OS12G0591400"/>
    <property type="match status" value="1"/>
</dbReference>
<feature type="domain" description="TF-B3" evidence="7">
    <location>
        <begin position="249"/>
        <end position="345"/>
    </location>
</feature>
<dbReference type="PANTHER" id="PTHR31391">
    <property type="entry name" value="B3 DOMAIN-CONTAINING PROTEIN OS11G0197600-RELATED"/>
    <property type="match status" value="1"/>
</dbReference>
<evidence type="ECO:0000259" key="7">
    <source>
        <dbReference type="PROSITE" id="PS50863"/>
    </source>
</evidence>
<feature type="region of interest" description="Disordered" evidence="6">
    <location>
        <begin position="152"/>
        <end position="199"/>
    </location>
</feature>
<evidence type="ECO:0000256" key="4">
    <source>
        <dbReference type="ARBA" id="ARBA00023163"/>
    </source>
</evidence>
<evidence type="ECO:0000256" key="2">
    <source>
        <dbReference type="ARBA" id="ARBA00023015"/>
    </source>
</evidence>
<keyword evidence="2" id="KW-0805">Transcription regulation</keyword>
<dbReference type="GO" id="GO:0003677">
    <property type="term" value="F:DNA binding"/>
    <property type="evidence" value="ECO:0007669"/>
    <property type="project" value="UniProtKB-KW"/>
</dbReference>
<dbReference type="EMBL" id="CM029041">
    <property type="protein sequence ID" value="KAG2630418.1"/>
    <property type="molecule type" value="Genomic_DNA"/>
</dbReference>
<dbReference type="OrthoDB" id="682109at2759"/>
<dbReference type="SUPFAM" id="SSF101936">
    <property type="entry name" value="DNA-binding pseudobarrel domain"/>
    <property type="match status" value="3"/>
</dbReference>
<feature type="compositionally biased region" description="Basic and acidic residues" evidence="6">
    <location>
        <begin position="166"/>
        <end position="176"/>
    </location>
</feature>
<evidence type="ECO:0000256" key="3">
    <source>
        <dbReference type="ARBA" id="ARBA00023125"/>
    </source>
</evidence>
<keyword evidence="9" id="KW-1185">Reference proteome</keyword>
<evidence type="ECO:0000313" key="8">
    <source>
        <dbReference type="EMBL" id="KAG2630418.1"/>
    </source>
</evidence>
<proteinExistence type="predicted"/>
<dbReference type="Pfam" id="PF02362">
    <property type="entry name" value="B3"/>
    <property type="match status" value="3"/>
</dbReference>
<dbReference type="PROSITE" id="PS50863">
    <property type="entry name" value="B3"/>
    <property type="match status" value="3"/>
</dbReference>
<dbReference type="CDD" id="cd10017">
    <property type="entry name" value="B3_DNA"/>
    <property type="match status" value="3"/>
</dbReference>
<dbReference type="InterPro" id="IPR003340">
    <property type="entry name" value="B3_DNA-bd"/>
</dbReference>
<evidence type="ECO:0000256" key="6">
    <source>
        <dbReference type="SAM" id="MobiDB-lite"/>
    </source>
</evidence>
<gene>
    <name evidence="8" type="ORF">PVAP13_3KG487900</name>
</gene>
<comment type="caution">
    <text evidence="8">The sequence shown here is derived from an EMBL/GenBank/DDBJ whole genome shotgun (WGS) entry which is preliminary data.</text>
</comment>
<dbReference type="AlphaFoldDB" id="A0A8T0V775"/>
<feature type="domain" description="TF-B3" evidence="7">
    <location>
        <begin position="40"/>
        <end position="133"/>
    </location>
</feature>
<dbReference type="InterPro" id="IPR044837">
    <property type="entry name" value="REM16-like"/>
</dbReference>
<protein>
    <recommendedName>
        <fullName evidence="7">TF-B3 domain-containing protein</fullName>
    </recommendedName>
</protein>
<keyword evidence="3" id="KW-0238">DNA-binding</keyword>
<keyword evidence="5" id="KW-0539">Nucleus</keyword>
<accession>A0A8T0V775</accession>
<organism evidence="8 9">
    <name type="scientific">Panicum virgatum</name>
    <name type="common">Blackwell switchgrass</name>
    <dbReference type="NCBI Taxonomy" id="38727"/>
    <lineage>
        <taxon>Eukaryota</taxon>
        <taxon>Viridiplantae</taxon>
        <taxon>Streptophyta</taxon>
        <taxon>Embryophyta</taxon>
        <taxon>Tracheophyta</taxon>
        <taxon>Spermatophyta</taxon>
        <taxon>Magnoliopsida</taxon>
        <taxon>Liliopsida</taxon>
        <taxon>Poales</taxon>
        <taxon>Poaceae</taxon>
        <taxon>PACMAD clade</taxon>
        <taxon>Panicoideae</taxon>
        <taxon>Panicodae</taxon>
        <taxon>Paniceae</taxon>
        <taxon>Panicinae</taxon>
        <taxon>Panicum</taxon>
        <taxon>Panicum sect. Hiantes</taxon>
    </lineage>
</organism>
<sequence>MASQDHEVHGMSAHEMSGNCCKRCSHCDSHYYWHHLDDRQKHFFKLMLGDFQQQMIVPEKFAKNFRGQISGVVKLEAPDGNLYKVNVSQDLNKLVFRYGWGAFCSAYELEQGDMLVFRYSGDSHFKVLIFDQSGCEKEFFRVVMNPTCSVRRRGIPHEQSPSGEGLARHRTDELNHSRKASKMTPADSPSQRSTEEMAYPEDTVKPMDSGVFQTSSESRAILAKGCILTSAQKAKLDAFQKKIRPGNPLYVTNMNKTNLSNGYMVICKDYSDKYLPHEDQAITLCHPPGSRKRDANLKISAEGAYIFSNGWRSLARDHELQDGDACAFEASTSEGRVTLSVHPLQGSYNPPESGASAPLELDIHSGYMVSKHTNLTPEQKKRVLEKLREIQAKTFVFVTAKKRGNDSMCFNKDFAMEHLPRVPQTVRLRRPGVSCSWEAQLQVRNEGKVHLLRRGWKQFVDDNALRQGDLCLFQPLGGGGCEDDGELAMNVHILRGH</sequence>
<feature type="domain" description="TF-B3" evidence="7">
    <location>
        <begin position="393"/>
        <end position="497"/>
    </location>
</feature>
<dbReference type="SMART" id="SM01019">
    <property type="entry name" value="B3"/>
    <property type="match status" value="3"/>
</dbReference>
<reference evidence="8" key="1">
    <citation type="submission" date="2020-05" db="EMBL/GenBank/DDBJ databases">
        <title>WGS assembly of Panicum virgatum.</title>
        <authorList>
            <person name="Lovell J.T."/>
            <person name="Jenkins J."/>
            <person name="Shu S."/>
            <person name="Juenger T.E."/>
            <person name="Schmutz J."/>
        </authorList>
    </citation>
    <scope>NUCLEOTIDE SEQUENCE</scope>
    <source>
        <strain evidence="8">AP13</strain>
    </source>
</reference>
<dbReference type="InterPro" id="IPR015300">
    <property type="entry name" value="DNA-bd_pseudobarrel_sf"/>
</dbReference>
<comment type="subcellular location">
    <subcellularLocation>
        <location evidence="1">Nucleus</location>
    </subcellularLocation>
</comment>
<evidence type="ECO:0000256" key="5">
    <source>
        <dbReference type="ARBA" id="ARBA00023242"/>
    </source>
</evidence>
<dbReference type="Gene3D" id="2.40.330.10">
    <property type="entry name" value="DNA-binding pseudobarrel domain"/>
    <property type="match status" value="3"/>
</dbReference>